<sequence>MKYKLTHNHSCSELTSAAIKKRVTTVCSSNLFEVRHDDRTELRGVFTLRETERAENAEKGDEDLETKDGYEKLKHCAPKGNNATALDKHDLILSDSSVPNSLKAVVGSTFERRNTAEEAKVVVDNGHAGVGVDSREDATDIDTLSPLGTLWDSDQAEEVVDTDENGLQTREIVEGKEEDVECPKTSYGCEEGNGVVDEQEKITEYFQHSKMVAVLMSFIDGRQINAPGREVLLQLQYLSEGFGYDLTIRDSKYRDGMEEGRDEEENSKRILKRALLVCQKSDSIHQCPFSLIVFTVQSHVVSEEGCAEEALMENWRYACDVSKACHNHEPDARILRKLLPPSAQGEAMKMHNILRMGYADVLKYLEHRYHIRIDRETFRQHLK</sequence>
<evidence type="ECO:0000313" key="2">
    <source>
        <dbReference type="Proteomes" id="UP000247409"/>
    </source>
</evidence>
<proteinExistence type="predicted"/>
<comment type="caution">
    <text evidence="1">The sequence shown here is derived from an EMBL/GenBank/DDBJ whole genome shotgun (WGS) entry which is preliminary data.</text>
</comment>
<reference evidence="1 2" key="1">
    <citation type="journal article" date="2018" name="Mol. Biol. Evol.">
        <title>Analysis of the draft genome of the red seaweed Gracilariopsis chorda provides insights into genome size evolution in Rhodophyta.</title>
        <authorList>
            <person name="Lee J."/>
            <person name="Yang E.C."/>
            <person name="Graf L."/>
            <person name="Yang J.H."/>
            <person name="Qiu H."/>
            <person name="Zel Zion U."/>
            <person name="Chan C.X."/>
            <person name="Stephens T.G."/>
            <person name="Weber A.P.M."/>
            <person name="Boo G.H."/>
            <person name="Boo S.M."/>
            <person name="Kim K.M."/>
            <person name="Shin Y."/>
            <person name="Jung M."/>
            <person name="Lee S.J."/>
            <person name="Yim H.S."/>
            <person name="Lee J.H."/>
            <person name="Bhattacharya D."/>
            <person name="Yoon H.S."/>
        </authorList>
    </citation>
    <scope>NUCLEOTIDE SEQUENCE [LARGE SCALE GENOMIC DNA]</scope>
    <source>
        <strain evidence="1 2">SKKU-2015</strain>
        <tissue evidence="1">Whole body</tissue>
    </source>
</reference>
<name>A0A2V3IIV2_9FLOR</name>
<protein>
    <submittedName>
        <fullName evidence="1">Uncharacterized protein</fullName>
    </submittedName>
</protein>
<keyword evidence="2" id="KW-1185">Reference proteome</keyword>
<dbReference type="Proteomes" id="UP000247409">
    <property type="component" value="Unassembled WGS sequence"/>
</dbReference>
<accession>A0A2V3IIV2</accession>
<dbReference type="AlphaFoldDB" id="A0A2V3IIV2"/>
<dbReference type="EMBL" id="NBIV01000181">
    <property type="protein sequence ID" value="PXF42001.1"/>
    <property type="molecule type" value="Genomic_DNA"/>
</dbReference>
<organism evidence="1 2">
    <name type="scientific">Gracilariopsis chorda</name>
    <dbReference type="NCBI Taxonomy" id="448386"/>
    <lineage>
        <taxon>Eukaryota</taxon>
        <taxon>Rhodophyta</taxon>
        <taxon>Florideophyceae</taxon>
        <taxon>Rhodymeniophycidae</taxon>
        <taxon>Gracilariales</taxon>
        <taxon>Gracilariaceae</taxon>
        <taxon>Gracilariopsis</taxon>
    </lineage>
</organism>
<evidence type="ECO:0000313" key="1">
    <source>
        <dbReference type="EMBL" id="PXF42001.1"/>
    </source>
</evidence>
<gene>
    <name evidence="1" type="ORF">BWQ96_08308</name>
</gene>